<evidence type="ECO:0000313" key="1">
    <source>
        <dbReference type="EMBL" id="PNR52388.1"/>
    </source>
</evidence>
<dbReference type="EnsemblPlants" id="Pp3c6_10060V3.2">
    <property type="protein sequence ID" value="Pp3c6_10060V3.2"/>
    <property type="gene ID" value="Pp3c6_10060"/>
</dbReference>
<dbReference type="InParanoid" id="A0A2K1KF37"/>
<reference evidence="1 3" key="1">
    <citation type="journal article" date="2008" name="Science">
        <title>The Physcomitrella genome reveals evolutionary insights into the conquest of land by plants.</title>
        <authorList>
            <person name="Rensing S."/>
            <person name="Lang D."/>
            <person name="Zimmer A."/>
            <person name="Terry A."/>
            <person name="Salamov A."/>
            <person name="Shapiro H."/>
            <person name="Nishiyama T."/>
            <person name="Perroud P.-F."/>
            <person name="Lindquist E."/>
            <person name="Kamisugi Y."/>
            <person name="Tanahashi T."/>
            <person name="Sakakibara K."/>
            <person name="Fujita T."/>
            <person name="Oishi K."/>
            <person name="Shin-I T."/>
            <person name="Kuroki Y."/>
            <person name="Toyoda A."/>
            <person name="Suzuki Y."/>
            <person name="Hashimoto A."/>
            <person name="Yamaguchi K."/>
            <person name="Sugano A."/>
            <person name="Kohara Y."/>
            <person name="Fujiyama A."/>
            <person name="Anterola A."/>
            <person name="Aoki S."/>
            <person name="Ashton N."/>
            <person name="Barbazuk W.B."/>
            <person name="Barker E."/>
            <person name="Bennetzen J."/>
            <person name="Bezanilla M."/>
            <person name="Blankenship R."/>
            <person name="Cho S.H."/>
            <person name="Dutcher S."/>
            <person name="Estelle M."/>
            <person name="Fawcett J.A."/>
            <person name="Gundlach H."/>
            <person name="Hanada K."/>
            <person name="Heyl A."/>
            <person name="Hicks K.A."/>
            <person name="Hugh J."/>
            <person name="Lohr M."/>
            <person name="Mayer K."/>
            <person name="Melkozernov A."/>
            <person name="Murata T."/>
            <person name="Nelson D."/>
            <person name="Pils B."/>
            <person name="Prigge M."/>
            <person name="Reiss B."/>
            <person name="Renner T."/>
            <person name="Rombauts S."/>
            <person name="Rushton P."/>
            <person name="Sanderfoot A."/>
            <person name="Schween G."/>
            <person name="Shiu S.-H."/>
            <person name="Stueber K."/>
            <person name="Theodoulou F.L."/>
            <person name="Tu H."/>
            <person name="Van de Peer Y."/>
            <person name="Verrier P.J."/>
            <person name="Waters E."/>
            <person name="Wood A."/>
            <person name="Yang L."/>
            <person name="Cove D."/>
            <person name="Cuming A."/>
            <person name="Hasebe M."/>
            <person name="Lucas S."/>
            <person name="Mishler D.B."/>
            <person name="Reski R."/>
            <person name="Grigoriev I."/>
            <person name="Quatrano R.S."/>
            <person name="Boore J.L."/>
        </authorList>
    </citation>
    <scope>NUCLEOTIDE SEQUENCE [LARGE SCALE GENOMIC DNA]</scope>
    <source>
        <strain evidence="2 3">cv. Gransden 2004</strain>
    </source>
</reference>
<accession>A0A2K1KF37</accession>
<keyword evidence="3" id="KW-1185">Reference proteome</keyword>
<dbReference type="AlphaFoldDB" id="A0A2K1KF37"/>
<gene>
    <name evidence="1" type="ORF">PHYPA_008762</name>
</gene>
<reference evidence="2" key="3">
    <citation type="submission" date="2020-12" db="UniProtKB">
        <authorList>
            <consortium name="EnsemblPlants"/>
        </authorList>
    </citation>
    <scope>IDENTIFICATION</scope>
</reference>
<dbReference type="EnsemblPlants" id="Pp3c6_10060V3.1">
    <property type="protein sequence ID" value="Pp3c6_10060V3.1"/>
    <property type="gene ID" value="Pp3c6_10060"/>
</dbReference>
<dbReference type="Gramene" id="Pp3c6_10060V3.2">
    <property type="protein sequence ID" value="Pp3c6_10060V3.2"/>
    <property type="gene ID" value="Pp3c6_10060"/>
</dbReference>
<dbReference type="Proteomes" id="UP000006727">
    <property type="component" value="Chromosome 6"/>
</dbReference>
<organism evidence="1">
    <name type="scientific">Physcomitrium patens</name>
    <name type="common">Spreading-leaved earth moss</name>
    <name type="synonym">Physcomitrella patens</name>
    <dbReference type="NCBI Taxonomy" id="3218"/>
    <lineage>
        <taxon>Eukaryota</taxon>
        <taxon>Viridiplantae</taxon>
        <taxon>Streptophyta</taxon>
        <taxon>Embryophyta</taxon>
        <taxon>Bryophyta</taxon>
        <taxon>Bryophytina</taxon>
        <taxon>Bryopsida</taxon>
        <taxon>Funariidae</taxon>
        <taxon>Funariales</taxon>
        <taxon>Funariaceae</taxon>
        <taxon>Physcomitrium</taxon>
    </lineage>
</organism>
<protein>
    <submittedName>
        <fullName evidence="1 2">Uncharacterized protein</fullName>
    </submittedName>
</protein>
<sequence>MDSSHVSVMSFNWNKRFESLGSDHNQGIGLQCSNILWASAFGGRIKSKAVFTKLRYLLPLALMQVLSSSMRVIMRFHKYFNVCGSSLCCNNQIWHASTSQALN</sequence>
<proteinExistence type="predicted"/>
<evidence type="ECO:0000313" key="3">
    <source>
        <dbReference type="Proteomes" id="UP000006727"/>
    </source>
</evidence>
<reference evidence="1 3" key="2">
    <citation type="journal article" date="2018" name="Plant J.">
        <title>The Physcomitrella patens chromosome-scale assembly reveals moss genome structure and evolution.</title>
        <authorList>
            <person name="Lang D."/>
            <person name="Ullrich K.K."/>
            <person name="Murat F."/>
            <person name="Fuchs J."/>
            <person name="Jenkins J."/>
            <person name="Haas F.B."/>
            <person name="Piednoel M."/>
            <person name="Gundlach H."/>
            <person name="Van Bel M."/>
            <person name="Meyberg R."/>
            <person name="Vives C."/>
            <person name="Morata J."/>
            <person name="Symeonidi A."/>
            <person name="Hiss M."/>
            <person name="Muchero W."/>
            <person name="Kamisugi Y."/>
            <person name="Saleh O."/>
            <person name="Blanc G."/>
            <person name="Decker E.L."/>
            <person name="van Gessel N."/>
            <person name="Grimwood J."/>
            <person name="Hayes R.D."/>
            <person name="Graham S.W."/>
            <person name="Gunter L.E."/>
            <person name="McDaniel S.F."/>
            <person name="Hoernstein S.N.W."/>
            <person name="Larsson A."/>
            <person name="Li F.W."/>
            <person name="Perroud P.F."/>
            <person name="Phillips J."/>
            <person name="Ranjan P."/>
            <person name="Rokshar D.S."/>
            <person name="Rothfels C.J."/>
            <person name="Schneider L."/>
            <person name="Shu S."/>
            <person name="Stevenson D.W."/>
            <person name="Thummler F."/>
            <person name="Tillich M."/>
            <person name="Villarreal Aguilar J.C."/>
            <person name="Widiez T."/>
            <person name="Wong G.K."/>
            <person name="Wymore A."/>
            <person name="Zhang Y."/>
            <person name="Zimmer A.D."/>
            <person name="Quatrano R.S."/>
            <person name="Mayer K.F.X."/>
            <person name="Goodstein D."/>
            <person name="Casacuberta J.M."/>
            <person name="Vandepoele K."/>
            <person name="Reski R."/>
            <person name="Cuming A.C."/>
            <person name="Tuskan G.A."/>
            <person name="Maumus F."/>
            <person name="Salse J."/>
            <person name="Schmutz J."/>
            <person name="Rensing S.A."/>
        </authorList>
    </citation>
    <scope>NUCLEOTIDE SEQUENCE [LARGE SCALE GENOMIC DNA]</scope>
    <source>
        <strain evidence="2 3">cv. Gransden 2004</strain>
    </source>
</reference>
<evidence type="ECO:0000313" key="2">
    <source>
        <dbReference type="EnsemblPlants" id="Pp3c6_10060V3.1"/>
    </source>
</evidence>
<name>A0A2K1KF37_PHYPA</name>
<dbReference type="EMBL" id="ABEU02000006">
    <property type="protein sequence ID" value="PNR52388.1"/>
    <property type="molecule type" value="Genomic_DNA"/>
</dbReference>
<dbReference type="Gramene" id="Pp3c6_10060V3.1">
    <property type="protein sequence ID" value="Pp3c6_10060V3.1"/>
    <property type="gene ID" value="Pp3c6_10060"/>
</dbReference>